<dbReference type="InterPro" id="IPR038765">
    <property type="entry name" value="Papain-like_cys_pep_sf"/>
</dbReference>
<evidence type="ECO:0000256" key="3">
    <source>
        <dbReference type="ARBA" id="ARBA00023180"/>
    </source>
</evidence>
<dbReference type="InterPro" id="IPR025660">
    <property type="entry name" value="Pept_his_AS"/>
</dbReference>
<protein>
    <submittedName>
        <fullName evidence="6">Cathepsin-like thiol protease</fullName>
    </submittedName>
</protein>
<dbReference type="AlphaFoldDB" id="A0A9D5DIN8"/>
<dbReference type="EMBL" id="JAPCXC010000010">
    <property type="protein sequence ID" value="KAJ1611900.1"/>
    <property type="molecule type" value="Genomic_DNA"/>
</dbReference>
<dbReference type="OrthoDB" id="190265at2759"/>
<dbReference type="InterPro" id="IPR039417">
    <property type="entry name" value="Peptidase_C1A_papain-like"/>
</dbReference>
<keyword evidence="6" id="KW-0378">Hydrolase</keyword>
<dbReference type="PANTHER" id="PTHR12411">
    <property type="entry name" value="CYSTEINE PROTEASE FAMILY C1-RELATED"/>
    <property type="match status" value="1"/>
</dbReference>
<feature type="region of interest" description="Disordered" evidence="4">
    <location>
        <begin position="1"/>
        <end position="26"/>
    </location>
</feature>
<reference evidence="6" key="1">
    <citation type="submission" date="2022-10" db="EMBL/GenBank/DDBJ databases">
        <title>Adaptive evolution leads to modifications in subtelomeric GC content in a zoonotic Cryptosporidium species.</title>
        <authorList>
            <person name="Li J."/>
            <person name="Feng Y."/>
            <person name="Xiao L."/>
        </authorList>
    </citation>
    <scope>NUCLEOTIDE SEQUENCE</scope>
    <source>
        <strain evidence="6">33844</strain>
    </source>
</reference>
<dbReference type="InterPro" id="IPR000668">
    <property type="entry name" value="Peptidase_C1A_C"/>
</dbReference>
<dbReference type="GO" id="GO:0006508">
    <property type="term" value="P:proteolysis"/>
    <property type="evidence" value="ECO:0007669"/>
    <property type="project" value="UniProtKB-KW"/>
</dbReference>
<evidence type="ECO:0000256" key="2">
    <source>
        <dbReference type="ARBA" id="ARBA00023145"/>
    </source>
</evidence>
<dbReference type="SMART" id="SM00645">
    <property type="entry name" value="Pept_C1"/>
    <property type="match status" value="1"/>
</dbReference>
<organism evidence="6">
    <name type="scientific">Cryptosporidium canis</name>
    <dbReference type="NCBI Taxonomy" id="195482"/>
    <lineage>
        <taxon>Eukaryota</taxon>
        <taxon>Sar</taxon>
        <taxon>Alveolata</taxon>
        <taxon>Apicomplexa</taxon>
        <taxon>Conoidasida</taxon>
        <taxon>Coccidia</taxon>
        <taxon>Eucoccidiorida</taxon>
        <taxon>Eimeriorina</taxon>
        <taxon>Cryptosporidiidae</taxon>
        <taxon>Cryptosporidium</taxon>
    </lineage>
</organism>
<dbReference type="CDD" id="cd02248">
    <property type="entry name" value="Peptidase_C1A"/>
    <property type="match status" value="1"/>
</dbReference>
<accession>A0A9D5DIN8</accession>
<feature type="domain" description="Peptidase C1A papain C-terminal" evidence="5">
    <location>
        <begin position="15"/>
        <end position="253"/>
    </location>
</feature>
<dbReference type="PROSITE" id="PS00639">
    <property type="entry name" value="THIOL_PROTEASE_HIS"/>
    <property type="match status" value="1"/>
</dbReference>
<keyword evidence="2" id="KW-0865">Zymogen</keyword>
<name>A0A9D5DIN8_9CRYT</name>
<comment type="similarity">
    <text evidence="1">Belongs to the peptidase C1 family.</text>
</comment>
<dbReference type="PRINTS" id="PR00705">
    <property type="entry name" value="PAPAIN"/>
</dbReference>
<dbReference type="Gene3D" id="3.90.70.10">
    <property type="entry name" value="Cysteine proteinases"/>
    <property type="match status" value="1"/>
</dbReference>
<evidence type="ECO:0000256" key="4">
    <source>
        <dbReference type="SAM" id="MobiDB-lite"/>
    </source>
</evidence>
<evidence type="ECO:0000313" key="6">
    <source>
        <dbReference type="EMBL" id="KAJ1611900.1"/>
    </source>
</evidence>
<gene>
    <name evidence="6" type="ORF">OJ253_715</name>
</gene>
<comment type="caution">
    <text evidence="6">The sequence shown here is derived from an EMBL/GenBank/DDBJ whole genome shotgun (WGS) entry which is preliminary data.</text>
</comment>
<dbReference type="Proteomes" id="UP001067231">
    <property type="component" value="Unassembled WGS sequence"/>
</dbReference>
<keyword evidence="3" id="KW-0325">Glycoprotein</keyword>
<evidence type="ECO:0000256" key="1">
    <source>
        <dbReference type="ARBA" id="ARBA00008455"/>
    </source>
</evidence>
<dbReference type="InterPro" id="IPR013128">
    <property type="entry name" value="Peptidase_C1A"/>
</dbReference>
<dbReference type="Pfam" id="PF00112">
    <property type="entry name" value="Peptidase_C1"/>
    <property type="match status" value="1"/>
</dbReference>
<evidence type="ECO:0000259" key="5">
    <source>
        <dbReference type="SMART" id="SM00645"/>
    </source>
</evidence>
<proteinExistence type="inferred from homology"/>
<dbReference type="GO" id="GO:0008234">
    <property type="term" value="F:cysteine-type peptidase activity"/>
    <property type="evidence" value="ECO:0007669"/>
    <property type="project" value="InterPro"/>
</dbReference>
<dbReference type="SUPFAM" id="SSF54001">
    <property type="entry name" value="Cysteine proteinases"/>
    <property type="match status" value="1"/>
</dbReference>
<feature type="compositionally biased region" description="Basic and acidic residues" evidence="4">
    <location>
        <begin position="1"/>
        <end position="10"/>
    </location>
</feature>
<keyword evidence="6" id="KW-0645">Protease</keyword>
<sequence>MLNGTTEKRSLTSKAPESFDLRSKSANRNKGGSCITFPDNQGKCANCYNFSALSAIEGATCRQLGKRIPPLSQQHSLDCWLQSKGEKKACSGGQTFEVYNYAIKTKVCTKDSYPSVTYKTGKLGDCKTSCEECVAIRNFKWSYTGSSVQYEDPWDVITDAIYNYGPVTVSICSLMPGFNLYSGGFYEPPTCGSIWCGTRQVDHAVTLVGYGVSNQGKRYYILKNSWGVSWGNKGFMNISADMCSTFFNPGWVTSVTMEDISESCLKKEPGESEIAHDYII</sequence>